<evidence type="ECO:0008006" key="5">
    <source>
        <dbReference type="Google" id="ProtNLM"/>
    </source>
</evidence>
<dbReference type="CDD" id="cd01483">
    <property type="entry name" value="E1_enzyme_family"/>
    <property type="match status" value="1"/>
</dbReference>
<evidence type="ECO:0000259" key="2">
    <source>
        <dbReference type="Pfam" id="PF20590"/>
    </source>
</evidence>
<reference evidence="4" key="1">
    <citation type="journal article" date="2010" name="PLoS ONE">
        <title>The complete genome sequence of Cupriavidus metallidurans strain CH34, a master survivalist in harsh and anthropogenic environments.</title>
        <authorList>
            <person name="Janssen P.J."/>
            <person name="Van Houdt R."/>
            <person name="Moors H."/>
            <person name="Monsieurs P."/>
            <person name="Morin N."/>
            <person name="Michaux A."/>
            <person name="Benotmane M.A."/>
            <person name="Leys N."/>
            <person name="Vallaeys T."/>
            <person name="Lapidus A."/>
            <person name="Monchy S."/>
            <person name="Medigue C."/>
            <person name="Taghavi S."/>
            <person name="McCorkle S."/>
            <person name="Dunn J."/>
            <person name="van der Lelie D."/>
            <person name="Mergeay M."/>
        </authorList>
    </citation>
    <scope>NUCLEOTIDE SEQUENCE [LARGE SCALE GENOMIC DNA]</scope>
    <source>
        <strain evidence="4">ATCC 43123 / DSM 2839 / NBRC 102507 / CH34</strain>
    </source>
</reference>
<protein>
    <recommendedName>
        <fullName evidence="5">ThiF family adenylyltransferase</fullName>
    </recommendedName>
</protein>
<gene>
    <name evidence="3" type="ordered locus">Rmet_3359</name>
</gene>
<dbReference type="AlphaFoldDB" id="Q1LHZ5"/>
<dbReference type="InterPro" id="IPR000594">
    <property type="entry name" value="ThiF_NAD_FAD-bd"/>
</dbReference>
<dbReference type="SUPFAM" id="SSF51735">
    <property type="entry name" value="NAD(P)-binding Rossmann-fold domains"/>
    <property type="match status" value="1"/>
</dbReference>
<dbReference type="Proteomes" id="UP000002429">
    <property type="component" value="Chromosome"/>
</dbReference>
<accession>Q1LHZ5</accession>
<evidence type="ECO:0000313" key="3">
    <source>
        <dbReference type="EMBL" id="ABF10231.1"/>
    </source>
</evidence>
<dbReference type="InterPro" id="IPR046741">
    <property type="entry name" value="DUF6791"/>
</dbReference>
<dbReference type="EMBL" id="CP000352">
    <property type="protein sequence ID" value="ABF10231.1"/>
    <property type="molecule type" value="Genomic_DNA"/>
</dbReference>
<keyword evidence="4" id="KW-1185">Reference proteome</keyword>
<evidence type="ECO:0000259" key="1">
    <source>
        <dbReference type="Pfam" id="PF00899"/>
    </source>
</evidence>
<dbReference type="Pfam" id="PF00899">
    <property type="entry name" value="ThiF"/>
    <property type="match status" value="1"/>
</dbReference>
<feature type="domain" description="DUF6791" evidence="2">
    <location>
        <begin position="2"/>
        <end position="135"/>
    </location>
</feature>
<dbReference type="eggNOG" id="COG0476">
    <property type="taxonomic scope" value="Bacteria"/>
</dbReference>
<dbReference type="KEGG" id="rme:Rmet_3359"/>
<dbReference type="STRING" id="266264.Rmet_3359"/>
<feature type="domain" description="THIF-type NAD/FAD binding fold" evidence="1">
    <location>
        <begin position="154"/>
        <end position="274"/>
    </location>
</feature>
<dbReference type="HOGENOM" id="CLU_058815_0_0_4"/>
<organism evidence="3 4">
    <name type="scientific">Cupriavidus metallidurans (strain ATCC 43123 / DSM 2839 / NBRC 102507 / CH34)</name>
    <name type="common">Ralstonia metallidurans</name>
    <dbReference type="NCBI Taxonomy" id="266264"/>
    <lineage>
        <taxon>Bacteria</taxon>
        <taxon>Pseudomonadati</taxon>
        <taxon>Pseudomonadota</taxon>
        <taxon>Betaproteobacteria</taxon>
        <taxon>Burkholderiales</taxon>
        <taxon>Burkholderiaceae</taxon>
        <taxon>Cupriavidus</taxon>
    </lineage>
</organism>
<dbReference type="NCBIfam" id="NF004805">
    <property type="entry name" value="PRK06153.1-4"/>
    <property type="match status" value="1"/>
</dbReference>
<dbReference type="Pfam" id="PF20590">
    <property type="entry name" value="DUF6791"/>
    <property type="match status" value="1"/>
</dbReference>
<dbReference type="NCBIfam" id="NF004802">
    <property type="entry name" value="PRK06153.1-1"/>
    <property type="match status" value="1"/>
</dbReference>
<dbReference type="NCBIfam" id="NF004804">
    <property type="entry name" value="PRK06153.1-3"/>
    <property type="match status" value="1"/>
</dbReference>
<dbReference type="InterPro" id="IPR036291">
    <property type="entry name" value="NAD(P)-bd_dom_sf"/>
</dbReference>
<evidence type="ECO:0000313" key="4">
    <source>
        <dbReference type="Proteomes" id="UP000002429"/>
    </source>
</evidence>
<proteinExistence type="predicted"/>
<dbReference type="Gene3D" id="3.40.50.720">
    <property type="entry name" value="NAD(P)-binding Rossmann-like Domain"/>
    <property type="match status" value="1"/>
</dbReference>
<sequence>MRVEGGSLVMLNVPYVNAKGEVKEGKIISPLLLAGDVTQKPEPHTVHFEGEFPCDAGGKPLQAISACGVPADLHAVAQYYLSTKPDANGYTDYHQKMATYAAIISGHATVLDREASPRKVWQPLDDEESVFNYVENASGRAGIDKLTALLAGDCVAIIGLGGTGSYVLDFVAKTPVREIRLIDGDDFLQHNAFRAPGAPTAEQLREVPKKVDHFRSIYANMHRGIAAHAVALDASTVGLLTGVTFAFLCMDAGHGKRIAIDQLESLGVPFVDVGMGLELSNGTLGGILRTSLSTPDCRDIARSTISFDEPDRDGIYSSNIQVADLNAMNAVMAVMRWKRYRNFYRDFEGEFHSSFTTDVNMLLNGEPK</sequence>
<name>Q1LHZ5_CUPMC</name>